<name>A0A915KPD3_ROMCU</name>
<evidence type="ECO:0000256" key="1">
    <source>
        <dbReference type="SAM" id="Phobius"/>
    </source>
</evidence>
<keyword evidence="2" id="KW-1185">Reference proteome</keyword>
<reference evidence="3" key="1">
    <citation type="submission" date="2022-11" db="UniProtKB">
        <authorList>
            <consortium name="WormBaseParasite"/>
        </authorList>
    </citation>
    <scope>IDENTIFICATION</scope>
</reference>
<dbReference type="WBParaSite" id="nRc.2.0.1.t40727-RA">
    <property type="protein sequence ID" value="nRc.2.0.1.t40727-RA"/>
    <property type="gene ID" value="nRc.2.0.1.g40727"/>
</dbReference>
<protein>
    <submittedName>
        <fullName evidence="3">Uncharacterized protein</fullName>
    </submittedName>
</protein>
<sequence length="70" mass="7439">MTLINTATLTSNCKATAITINTILAAILLTVMTAITATTAMTTATIIKATHVWPWTSIAAMAIDPRLFFV</sequence>
<feature type="transmembrane region" description="Helical" evidence="1">
    <location>
        <begin position="20"/>
        <end position="41"/>
    </location>
</feature>
<proteinExistence type="predicted"/>
<organism evidence="2 3">
    <name type="scientific">Romanomermis culicivorax</name>
    <name type="common">Nematode worm</name>
    <dbReference type="NCBI Taxonomy" id="13658"/>
    <lineage>
        <taxon>Eukaryota</taxon>
        <taxon>Metazoa</taxon>
        <taxon>Ecdysozoa</taxon>
        <taxon>Nematoda</taxon>
        <taxon>Enoplea</taxon>
        <taxon>Dorylaimia</taxon>
        <taxon>Mermithida</taxon>
        <taxon>Mermithoidea</taxon>
        <taxon>Mermithidae</taxon>
        <taxon>Romanomermis</taxon>
    </lineage>
</organism>
<evidence type="ECO:0000313" key="2">
    <source>
        <dbReference type="Proteomes" id="UP000887565"/>
    </source>
</evidence>
<evidence type="ECO:0000313" key="3">
    <source>
        <dbReference type="WBParaSite" id="nRc.2.0.1.t40727-RA"/>
    </source>
</evidence>
<keyword evidence="1" id="KW-0812">Transmembrane</keyword>
<accession>A0A915KPD3</accession>
<dbReference type="Proteomes" id="UP000887565">
    <property type="component" value="Unplaced"/>
</dbReference>
<dbReference type="AlphaFoldDB" id="A0A915KPD3"/>
<keyword evidence="1" id="KW-0472">Membrane</keyword>
<keyword evidence="1" id="KW-1133">Transmembrane helix</keyword>